<proteinExistence type="predicted"/>
<feature type="region of interest" description="Disordered" evidence="1">
    <location>
        <begin position="239"/>
        <end position="269"/>
    </location>
</feature>
<organism evidence="3 4">
    <name type="scientific">Halosimplex pelagicum</name>
    <dbReference type="NCBI Taxonomy" id="869886"/>
    <lineage>
        <taxon>Archaea</taxon>
        <taxon>Methanobacteriati</taxon>
        <taxon>Methanobacteriota</taxon>
        <taxon>Stenosarchaea group</taxon>
        <taxon>Halobacteria</taxon>
        <taxon>Halobacteriales</taxon>
        <taxon>Haloarculaceae</taxon>
        <taxon>Halosimplex</taxon>
    </lineage>
</organism>
<evidence type="ECO:0000313" key="2">
    <source>
        <dbReference type="EMBL" id="QLH82432.1"/>
    </source>
</evidence>
<accession>A0A7D5T5M9</accession>
<feature type="compositionally biased region" description="Acidic residues" evidence="1">
    <location>
        <begin position="94"/>
        <end position="105"/>
    </location>
</feature>
<gene>
    <name evidence="2" type="ORF">HZS54_12755</name>
    <name evidence="3" type="ORF">HZS54_13060</name>
</gene>
<dbReference type="Proteomes" id="UP000509346">
    <property type="component" value="Chromosome"/>
</dbReference>
<dbReference type="AlphaFoldDB" id="A0A7D5T5M9"/>
<reference evidence="3 4" key="1">
    <citation type="submission" date="2020-07" db="EMBL/GenBank/DDBJ databases">
        <title>Halosimplex litoreum sp. nov. and Halosimplex rubrum sp. nov., isolated from different salt environments.</title>
        <authorList>
            <person name="Cui H."/>
        </authorList>
    </citation>
    <scope>NUCLEOTIDE SEQUENCE [LARGE SCALE GENOMIC DNA]</scope>
    <source>
        <strain evidence="3 4">R2</strain>
    </source>
</reference>
<dbReference type="KEGG" id="hpel:HZS54_12755"/>
<feature type="compositionally biased region" description="Acidic residues" evidence="1">
    <location>
        <begin position="253"/>
        <end position="269"/>
    </location>
</feature>
<name>A0A7D5T5M9_9EURY</name>
<feature type="compositionally biased region" description="Acidic residues" evidence="1">
    <location>
        <begin position="114"/>
        <end position="146"/>
    </location>
</feature>
<dbReference type="KEGG" id="hpel:HZS54_13060"/>
<keyword evidence="4" id="KW-1185">Reference proteome</keyword>
<dbReference type="RefSeq" id="WP_179917583.1">
    <property type="nucleotide sequence ID" value="NZ_CP058909.1"/>
</dbReference>
<feature type="region of interest" description="Disordered" evidence="1">
    <location>
        <begin position="283"/>
        <end position="318"/>
    </location>
</feature>
<dbReference type="EMBL" id="CP058909">
    <property type="protein sequence ID" value="QLH82488.1"/>
    <property type="molecule type" value="Genomic_DNA"/>
</dbReference>
<feature type="region of interest" description="Disordered" evidence="1">
    <location>
        <begin position="52"/>
        <end position="164"/>
    </location>
</feature>
<dbReference type="OrthoDB" id="386612at2157"/>
<sequence length="455" mass="47815">MSSLDEGMMTAADVVALLEDHGVDVEDAREVVTTLDGDHVRARLSITAPVGADIADADDETEADDGPATDEDVAESVDDLQTDPGEEFLSNVEDASDLDDGDADTDSGGRDEEVLPEFEDLVDDEPDEPDDGEENADEADANDEPAPETGGSDGDDGDGATNELGWVTVKSYGITLNGDVADHFDTDRVTVVDRPHGADLVPGTDAEGPDYAVGRSQVQLGDPGRREIGVDVEDRIRAIPDGDSVRLEPVDGAGDEDPDSDGTEDDEDGLWCGVCGEGGFATAGEVEDHHDGAGHAGDPIASAANPAEGDLVPADDDHRVGDPVDELEDGLWCGVCGEGPFDKDGLNGHNTADGHPDEPVALDHEPEQRELVGPDTDDIDADAEVAKRLPDDVTVDDVHAALDERGKNCYLGAVAEDLGMEEDPLRTVLFHISRYAWVIDASGPKTHSRGVQGDD</sequence>
<dbReference type="EMBL" id="CP058909">
    <property type="protein sequence ID" value="QLH82432.1"/>
    <property type="molecule type" value="Genomic_DNA"/>
</dbReference>
<evidence type="ECO:0000313" key="3">
    <source>
        <dbReference type="EMBL" id="QLH82488.1"/>
    </source>
</evidence>
<evidence type="ECO:0000256" key="1">
    <source>
        <dbReference type="SAM" id="MobiDB-lite"/>
    </source>
</evidence>
<feature type="compositionally biased region" description="Acidic residues" evidence="1">
    <location>
        <begin position="55"/>
        <end position="86"/>
    </location>
</feature>
<feature type="compositionally biased region" description="Basic and acidic residues" evidence="1">
    <location>
        <begin position="239"/>
        <end position="249"/>
    </location>
</feature>
<dbReference type="GeneID" id="56083535"/>
<protein>
    <submittedName>
        <fullName evidence="3">Uncharacterized protein</fullName>
    </submittedName>
</protein>
<evidence type="ECO:0000313" key="4">
    <source>
        <dbReference type="Proteomes" id="UP000509346"/>
    </source>
</evidence>